<evidence type="ECO:0000313" key="2">
    <source>
        <dbReference type="Proteomes" id="UP001457282"/>
    </source>
</evidence>
<accession>A0AAW1XGH6</accession>
<protein>
    <submittedName>
        <fullName evidence="1">Uncharacterized protein</fullName>
    </submittedName>
</protein>
<evidence type="ECO:0000313" key="1">
    <source>
        <dbReference type="EMBL" id="KAK9935470.1"/>
    </source>
</evidence>
<dbReference type="Proteomes" id="UP001457282">
    <property type="component" value="Unassembled WGS sequence"/>
</dbReference>
<proteinExistence type="predicted"/>
<name>A0AAW1XGH6_RUBAR</name>
<dbReference type="AlphaFoldDB" id="A0AAW1XGH6"/>
<sequence>MGSLSKLGSHWGNLLGDYQGSFSNASKANATGVFGSISGRWFSGGGDWPDLVPPSSSRPWPLLFGTNGFAVILRAEPALFQLLCSQASTLLSFSLPPPSPGRIGRSAAHLCRVAAATIPPNPSTHAVVSSTKDPSTMSV</sequence>
<reference evidence="1 2" key="1">
    <citation type="journal article" date="2023" name="G3 (Bethesda)">
        <title>A chromosome-length genome assembly and annotation of blackberry (Rubus argutus, cv. 'Hillquist').</title>
        <authorList>
            <person name="Bruna T."/>
            <person name="Aryal R."/>
            <person name="Dudchenko O."/>
            <person name="Sargent D.J."/>
            <person name="Mead D."/>
            <person name="Buti M."/>
            <person name="Cavallini A."/>
            <person name="Hytonen T."/>
            <person name="Andres J."/>
            <person name="Pham M."/>
            <person name="Weisz D."/>
            <person name="Mascagni F."/>
            <person name="Usai G."/>
            <person name="Natali L."/>
            <person name="Bassil N."/>
            <person name="Fernandez G.E."/>
            <person name="Lomsadze A."/>
            <person name="Armour M."/>
            <person name="Olukolu B."/>
            <person name="Poorten T."/>
            <person name="Britton C."/>
            <person name="Davik J."/>
            <person name="Ashrafi H."/>
            <person name="Aiden E.L."/>
            <person name="Borodovsky M."/>
            <person name="Worthington M."/>
        </authorList>
    </citation>
    <scope>NUCLEOTIDE SEQUENCE [LARGE SCALE GENOMIC DNA]</scope>
    <source>
        <strain evidence="1">PI 553951</strain>
    </source>
</reference>
<keyword evidence="2" id="KW-1185">Reference proteome</keyword>
<dbReference type="EMBL" id="JBEDUW010000004">
    <property type="protein sequence ID" value="KAK9935470.1"/>
    <property type="molecule type" value="Genomic_DNA"/>
</dbReference>
<organism evidence="1 2">
    <name type="scientific">Rubus argutus</name>
    <name type="common">Southern blackberry</name>
    <dbReference type="NCBI Taxonomy" id="59490"/>
    <lineage>
        <taxon>Eukaryota</taxon>
        <taxon>Viridiplantae</taxon>
        <taxon>Streptophyta</taxon>
        <taxon>Embryophyta</taxon>
        <taxon>Tracheophyta</taxon>
        <taxon>Spermatophyta</taxon>
        <taxon>Magnoliopsida</taxon>
        <taxon>eudicotyledons</taxon>
        <taxon>Gunneridae</taxon>
        <taxon>Pentapetalae</taxon>
        <taxon>rosids</taxon>
        <taxon>fabids</taxon>
        <taxon>Rosales</taxon>
        <taxon>Rosaceae</taxon>
        <taxon>Rosoideae</taxon>
        <taxon>Rosoideae incertae sedis</taxon>
        <taxon>Rubus</taxon>
    </lineage>
</organism>
<gene>
    <name evidence="1" type="ORF">M0R45_022573</name>
</gene>
<comment type="caution">
    <text evidence="1">The sequence shown here is derived from an EMBL/GenBank/DDBJ whole genome shotgun (WGS) entry which is preliminary data.</text>
</comment>